<evidence type="ECO:0000256" key="1">
    <source>
        <dbReference type="SAM" id="MobiDB-lite"/>
    </source>
</evidence>
<organism evidence="2">
    <name type="scientific">marine metagenome</name>
    <dbReference type="NCBI Taxonomy" id="408172"/>
    <lineage>
        <taxon>unclassified sequences</taxon>
        <taxon>metagenomes</taxon>
        <taxon>ecological metagenomes</taxon>
    </lineage>
</organism>
<feature type="region of interest" description="Disordered" evidence="1">
    <location>
        <begin position="1"/>
        <end position="20"/>
    </location>
</feature>
<feature type="non-terminal residue" evidence="2">
    <location>
        <position position="47"/>
    </location>
</feature>
<protein>
    <submittedName>
        <fullName evidence="2">Uncharacterized protein</fullName>
    </submittedName>
</protein>
<evidence type="ECO:0000313" key="2">
    <source>
        <dbReference type="EMBL" id="SVC81456.1"/>
    </source>
</evidence>
<proteinExistence type="predicted"/>
<sequence length="47" mass="5125">MASKQGLTRSTKVTKVETGLPGKPKNWVLRTLPLAKGFPGFIASFHK</sequence>
<accession>A0A382Q7S5</accession>
<gene>
    <name evidence="2" type="ORF">METZ01_LOCUS334310</name>
</gene>
<name>A0A382Q7S5_9ZZZZ</name>
<feature type="compositionally biased region" description="Polar residues" evidence="1">
    <location>
        <begin position="1"/>
        <end position="13"/>
    </location>
</feature>
<reference evidence="2" key="1">
    <citation type="submission" date="2018-05" db="EMBL/GenBank/DDBJ databases">
        <authorList>
            <person name="Lanie J.A."/>
            <person name="Ng W.-L."/>
            <person name="Kazmierczak K.M."/>
            <person name="Andrzejewski T.M."/>
            <person name="Davidsen T.M."/>
            <person name="Wayne K.J."/>
            <person name="Tettelin H."/>
            <person name="Glass J.I."/>
            <person name="Rusch D."/>
            <person name="Podicherti R."/>
            <person name="Tsui H.-C.T."/>
            <person name="Winkler M.E."/>
        </authorList>
    </citation>
    <scope>NUCLEOTIDE SEQUENCE</scope>
</reference>
<dbReference type="EMBL" id="UINC01112477">
    <property type="protein sequence ID" value="SVC81456.1"/>
    <property type="molecule type" value="Genomic_DNA"/>
</dbReference>
<dbReference type="AlphaFoldDB" id="A0A382Q7S5"/>